<dbReference type="PROSITE" id="PS00463">
    <property type="entry name" value="ZN2_CY6_FUNGAL_1"/>
    <property type="match status" value="1"/>
</dbReference>
<evidence type="ECO:0000256" key="1">
    <source>
        <dbReference type="ARBA" id="ARBA00023242"/>
    </source>
</evidence>
<gene>
    <name evidence="4" type="ORF">QTJ16_000353</name>
</gene>
<dbReference type="InterPro" id="IPR036864">
    <property type="entry name" value="Zn2-C6_fun-type_DNA-bd_sf"/>
</dbReference>
<proteinExistence type="predicted"/>
<feature type="region of interest" description="Disordered" evidence="2">
    <location>
        <begin position="1"/>
        <end position="43"/>
    </location>
</feature>
<dbReference type="PANTHER" id="PTHR47655">
    <property type="entry name" value="QUINIC ACID UTILIZATION ACTIVATOR"/>
    <property type="match status" value="1"/>
</dbReference>
<accession>A0AAD9T621</accession>
<evidence type="ECO:0000256" key="2">
    <source>
        <dbReference type="SAM" id="MobiDB-lite"/>
    </source>
</evidence>
<evidence type="ECO:0000313" key="4">
    <source>
        <dbReference type="EMBL" id="KAK2629533.1"/>
    </source>
</evidence>
<feature type="compositionally biased region" description="Basic and acidic residues" evidence="2">
    <location>
        <begin position="214"/>
        <end position="229"/>
    </location>
</feature>
<dbReference type="InterPro" id="IPR052783">
    <property type="entry name" value="Metabolic/Drug-Res_Regulator"/>
</dbReference>
<dbReference type="Proteomes" id="UP001285354">
    <property type="component" value="Unassembled WGS sequence"/>
</dbReference>
<dbReference type="EMBL" id="JAUBYV010000001">
    <property type="protein sequence ID" value="KAK2629533.1"/>
    <property type="molecule type" value="Genomic_DNA"/>
</dbReference>
<dbReference type="PROSITE" id="PS50048">
    <property type="entry name" value="ZN2_CY6_FUNGAL_2"/>
    <property type="match status" value="1"/>
</dbReference>
<keyword evidence="1" id="KW-0539">Nucleus</keyword>
<dbReference type="GO" id="GO:0008270">
    <property type="term" value="F:zinc ion binding"/>
    <property type="evidence" value="ECO:0007669"/>
    <property type="project" value="InterPro"/>
</dbReference>
<comment type="caution">
    <text evidence="4">The sequence shown here is derived from an EMBL/GenBank/DDBJ whole genome shotgun (WGS) entry which is preliminary data.</text>
</comment>
<evidence type="ECO:0000313" key="5">
    <source>
        <dbReference type="Proteomes" id="UP001285354"/>
    </source>
</evidence>
<dbReference type="Pfam" id="PF00172">
    <property type="entry name" value="Zn_clus"/>
    <property type="match status" value="1"/>
</dbReference>
<protein>
    <recommendedName>
        <fullName evidence="3">Zn(2)-C6 fungal-type domain-containing protein</fullName>
    </recommendedName>
</protein>
<dbReference type="Gene3D" id="4.10.240.10">
    <property type="entry name" value="Zn(2)-C6 fungal-type DNA-binding domain"/>
    <property type="match status" value="1"/>
</dbReference>
<dbReference type="CDD" id="cd00067">
    <property type="entry name" value="GAL4"/>
    <property type="match status" value="1"/>
</dbReference>
<reference evidence="4" key="1">
    <citation type="submission" date="2023-06" db="EMBL/GenBank/DDBJ databases">
        <title>Draft genome of Marssonina rosae.</title>
        <authorList>
            <person name="Cheng Q."/>
        </authorList>
    </citation>
    <scope>NUCLEOTIDE SEQUENCE</scope>
    <source>
        <strain evidence="4">R4</strain>
    </source>
</reference>
<name>A0AAD9T621_9HELO</name>
<feature type="region of interest" description="Disordered" evidence="2">
    <location>
        <begin position="176"/>
        <end position="229"/>
    </location>
</feature>
<feature type="compositionally biased region" description="Polar residues" evidence="2">
    <location>
        <begin position="204"/>
        <end position="213"/>
    </location>
</feature>
<dbReference type="GO" id="GO:0000981">
    <property type="term" value="F:DNA-binding transcription factor activity, RNA polymerase II-specific"/>
    <property type="evidence" value="ECO:0007669"/>
    <property type="project" value="InterPro"/>
</dbReference>
<dbReference type="InterPro" id="IPR001138">
    <property type="entry name" value="Zn2Cys6_DnaBD"/>
</dbReference>
<feature type="domain" description="Zn(2)-C6 fungal-type" evidence="3">
    <location>
        <begin position="57"/>
        <end position="86"/>
    </location>
</feature>
<sequence>MSGSGLPSPPLDDGKSATVRKMSKASKPLNRSSKRSTITHEHSSVLLDGRHKRVWKACERCRMKKTKCDGESPCKRCKDDGLVCTAGSRRKTEFKQLPRGYAEVLENTQYALIATVQKLYTMLRNGDPWDLGEPELNERGQPVIHDIASRLGCIRASPDLPYAFPEGEQDFAELQAQLQSARSEQATESREDQGQGQGRKPSEDSSLYSPSLQRTERASSSESDHSNLSKDYHQMKWAQRQAAAAKLAPRKPARLSIACDERQPYPCSLSTACTRPSPIYTDIKTESPMPRTASPFSPWSGTDDFLAPAYALDPTTQYMRQQQQQLLQIPCSSPVVPRPRAFETDSFKVMHMNDGLNFADGTIRPGMLDCRSGYDMDMQEQMDNIIYNGEY</sequence>
<evidence type="ECO:0000259" key="3">
    <source>
        <dbReference type="PROSITE" id="PS50048"/>
    </source>
</evidence>
<dbReference type="PANTHER" id="PTHR47655:SF3">
    <property type="entry name" value="ZN(II)2CYS6 TRANSCRIPTION FACTOR (EUROFUNG)"/>
    <property type="match status" value="1"/>
</dbReference>
<dbReference type="SUPFAM" id="SSF57701">
    <property type="entry name" value="Zn2/Cys6 DNA-binding domain"/>
    <property type="match status" value="1"/>
</dbReference>
<dbReference type="SMART" id="SM00066">
    <property type="entry name" value="GAL4"/>
    <property type="match status" value="1"/>
</dbReference>
<dbReference type="AlphaFoldDB" id="A0AAD9T621"/>
<keyword evidence="5" id="KW-1185">Reference proteome</keyword>
<organism evidence="4 5">
    <name type="scientific">Diplocarpon rosae</name>
    <dbReference type="NCBI Taxonomy" id="946125"/>
    <lineage>
        <taxon>Eukaryota</taxon>
        <taxon>Fungi</taxon>
        <taxon>Dikarya</taxon>
        <taxon>Ascomycota</taxon>
        <taxon>Pezizomycotina</taxon>
        <taxon>Leotiomycetes</taxon>
        <taxon>Helotiales</taxon>
        <taxon>Drepanopezizaceae</taxon>
        <taxon>Diplocarpon</taxon>
    </lineage>
</organism>